<dbReference type="Pfam" id="PF12833">
    <property type="entry name" value="HTH_18"/>
    <property type="match status" value="1"/>
</dbReference>
<dbReference type="PROSITE" id="PS01124">
    <property type="entry name" value="HTH_ARAC_FAMILY_2"/>
    <property type="match status" value="1"/>
</dbReference>
<reference evidence="6" key="1">
    <citation type="journal article" date="2019" name="Microbiol. Resour. Announc.">
        <title>Complete Genome Sequence of Halomonas olivaria, a Moderately Halophilic Bacterium Isolated from Olive Processing Effluents, Obtained by Nanopore Sequencing.</title>
        <authorList>
            <person name="Nagata S."/>
            <person name="Ii K.M."/>
            <person name="Tsukimi T."/>
            <person name="Miura M.C."/>
            <person name="Galipon J."/>
            <person name="Arakawa K."/>
        </authorList>
    </citation>
    <scope>NUCLEOTIDE SEQUENCE [LARGE SCALE GENOMIC DNA]</scope>
    <source>
        <strain evidence="6">TYRC17</strain>
    </source>
</reference>
<dbReference type="PRINTS" id="PR00032">
    <property type="entry name" value="HTHARAC"/>
</dbReference>
<keyword evidence="2" id="KW-0238">DNA-binding</keyword>
<proteinExistence type="predicted"/>
<dbReference type="EMBL" id="AP019416">
    <property type="protein sequence ID" value="BBI49316.1"/>
    <property type="molecule type" value="Genomic_DNA"/>
</dbReference>
<dbReference type="PANTHER" id="PTHR43436:SF2">
    <property type="entry name" value="ARAC_XYLS FAMILY TRANSCRIPTIONAL REGULATOR"/>
    <property type="match status" value="1"/>
</dbReference>
<evidence type="ECO:0000313" key="5">
    <source>
        <dbReference type="EMBL" id="BBI49316.1"/>
    </source>
</evidence>
<gene>
    <name evidence="5" type="ORF">HORIV_17370</name>
</gene>
<dbReference type="InterPro" id="IPR020449">
    <property type="entry name" value="Tscrpt_reg_AraC-type_HTH"/>
</dbReference>
<dbReference type="PROSITE" id="PS00041">
    <property type="entry name" value="HTH_ARAC_FAMILY_1"/>
    <property type="match status" value="1"/>
</dbReference>
<sequence length="65" mass="7295">MLGVSPAKYVARVKMFQARQWIARDNMRIAVAANRLGYDSEASFSRAFKRIIGHPPSEAREAETA</sequence>
<dbReference type="Proteomes" id="UP000289555">
    <property type="component" value="Chromosome"/>
</dbReference>
<keyword evidence="3" id="KW-0804">Transcription</keyword>
<dbReference type="InterPro" id="IPR018062">
    <property type="entry name" value="HTH_AraC-typ_CS"/>
</dbReference>
<protein>
    <recommendedName>
        <fullName evidence="4">HTH araC/xylS-type domain-containing protein</fullName>
    </recommendedName>
</protein>
<accession>A0ABM7GFE0</accession>
<dbReference type="SUPFAM" id="SSF46689">
    <property type="entry name" value="Homeodomain-like"/>
    <property type="match status" value="1"/>
</dbReference>
<dbReference type="PANTHER" id="PTHR43436">
    <property type="entry name" value="ARAC-FAMILY TRANSCRIPTIONAL REGULATOR"/>
    <property type="match status" value="1"/>
</dbReference>
<keyword evidence="6" id="KW-1185">Reference proteome</keyword>
<evidence type="ECO:0000256" key="3">
    <source>
        <dbReference type="ARBA" id="ARBA00023163"/>
    </source>
</evidence>
<dbReference type="SMART" id="SM00342">
    <property type="entry name" value="HTH_ARAC"/>
    <property type="match status" value="1"/>
</dbReference>
<evidence type="ECO:0000259" key="4">
    <source>
        <dbReference type="PROSITE" id="PS01124"/>
    </source>
</evidence>
<dbReference type="Gene3D" id="1.10.10.60">
    <property type="entry name" value="Homeodomain-like"/>
    <property type="match status" value="1"/>
</dbReference>
<name>A0ABM7GFE0_9GAMM</name>
<organism evidence="5 6">
    <name type="scientific">Vreelandella olivaria</name>
    <dbReference type="NCBI Taxonomy" id="390919"/>
    <lineage>
        <taxon>Bacteria</taxon>
        <taxon>Pseudomonadati</taxon>
        <taxon>Pseudomonadota</taxon>
        <taxon>Gammaproteobacteria</taxon>
        <taxon>Oceanospirillales</taxon>
        <taxon>Halomonadaceae</taxon>
        <taxon>Vreelandella</taxon>
    </lineage>
</organism>
<dbReference type="InterPro" id="IPR018060">
    <property type="entry name" value="HTH_AraC"/>
</dbReference>
<evidence type="ECO:0000313" key="6">
    <source>
        <dbReference type="Proteomes" id="UP000289555"/>
    </source>
</evidence>
<evidence type="ECO:0000256" key="1">
    <source>
        <dbReference type="ARBA" id="ARBA00023015"/>
    </source>
</evidence>
<dbReference type="InterPro" id="IPR009057">
    <property type="entry name" value="Homeodomain-like_sf"/>
</dbReference>
<feature type="domain" description="HTH araC/xylS-type" evidence="4">
    <location>
        <begin position="1"/>
        <end position="62"/>
    </location>
</feature>
<keyword evidence="1" id="KW-0805">Transcription regulation</keyword>
<evidence type="ECO:0000256" key="2">
    <source>
        <dbReference type="ARBA" id="ARBA00023125"/>
    </source>
</evidence>